<organism evidence="2 3">
    <name type="scientific">Blastomyces silverae</name>
    <dbReference type="NCBI Taxonomy" id="2060906"/>
    <lineage>
        <taxon>Eukaryota</taxon>
        <taxon>Fungi</taxon>
        <taxon>Dikarya</taxon>
        <taxon>Ascomycota</taxon>
        <taxon>Pezizomycotina</taxon>
        <taxon>Eurotiomycetes</taxon>
        <taxon>Eurotiomycetidae</taxon>
        <taxon>Onygenales</taxon>
        <taxon>Ajellomycetaceae</taxon>
        <taxon>Blastomyces</taxon>
    </lineage>
</organism>
<evidence type="ECO:0000256" key="1">
    <source>
        <dbReference type="SAM" id="MobiDB-lite"/>
    </source>
</evidence>
<reference evidence="3" key="1">
    <citation type="journal article" date="2015" name="PLoS Genet.">
        <title>The dynamic genome and transcriptome of the human fungal pathogen Blastomyces and close relative Emmonsia.</title>
        <authorList>
            <person name="Munoz J.F."/>
            <person name="Gauthier G.M."/>
            <person name="Desjardins C.A."/>
            <person name="Gallo J.E."/>
            <person name="Holder J."/>
            <person name="Sullivan T.D."/>
            <person name="Marty A.J."/>
            <person name="Carmen J.C."/>
            <person name="Chen Z."/>
            <person name="Ding L."/>
            <person name="Gujja S."/>
            <person name="Magrini V."/>
            <person name="Misas E."/>
            <person name="Mitreva M."/>
            <person name="Priest M."/>
            <person name="Saif S."/>
            <person name="Whiston E.A."/>
            <person name="Young S."/>
            <person name="Zeng Q."/>
            <person name="Goldman W.E."/>
            <person name="Mardis E.R."/>
            <person name="Taylor J.W."/>
            <person name="McEwen J.G."/>
            <person name="Clay O.K."/>
            <person name="Klein B.S."/>
            <person name="Cuomo C.A."/>
        </authorList>
    </citation>
    <scope>NUCLEOTIDE SEQUENCE [LARGE SCALE GENOMIC DNA]</scope>
    <source>
        <strain evidence="3">UAMH 139</strain>
    </source>
</reference>
<dbReference type="Proteomes" id="UP000053573">
    <property type="component" value="Unassembled WGS sequence"/>
</dbReference>
<keyword evidence="3" id="KW-1185">Reference proteome</keyword>
<protein>
    <submittedName>
        <fullName evidence="2">Uncharacterized protein</fullName>
    </submittedName>
</protein>
<gene>
    <name evidence="2" type="ORF">EMPG_11806</name>
</gene>
<evidence type="ECO:0000313" key="3">
    <source>
        <dbReference type="Proteomes" id="UP000053573"/>
    </source>
</evidence>
<name>A0A0H1BQ66_9EURO</name>
<sequence length="90" mass="9698">MSVNPDHQTPPRTTTTRTMIGCSRAAIRMPDATHTTPHTHQGKDGANPPHAAIPNNEKTPSHQKQSRHTITTPASPTLQNSARTPMTSDA</sequence>
<comment type="caution">
    <text evidence="2">The sequence shown here is derived from an EMBL/GenBank/DDBJ whole genome shotgun (WGS) entry which is preliminary data.</text>
</comment>
<feature type="compositionally biased region" description="Polar residues" evidence="1">
    <location>
        <begin position="68"/>
        <end position="90"/>
    </location>
</feature>
<dbReference type="EMBL" id="LDEV01000434">
    <property type="protein sequence ID" value="KLJ13253.1"/>
    <property type="molecule type" value="Genomic_DNA"/>
</dbReference>
<dbReference type="AlphaFoldDB" id="A0A0H1BQ66"/>
<feature type="region of interest" description="Disordered" evidence="1">
    <location>
        <begin position="1"/>
        <end position="90"/>
    </location>
</feature>
<proteinExistence type="predicted"/>
<accession>A0A0H1BQ66</accession>
<evidence type="ECO:0000313" key="2">
    <source>
        <dbReference type="EMBL" id="KLJ13253.1"/>
    </source>
</evidence>